<comment type="similarity">
    <text evidence="1">Belongs to the TRAPP small subunits family. BET3 subfamily.</text>
</comment>
<dbReference type="STRING" id="764103.G7E7T9"/>
<evidence type="ECO:0008006" key="5">
    <source>
        <dbReference type="Google" id="ProtNLM"/>
    </source>
</evidence>
<dbReference type="GO" id="GO:0006888">
    <property type="term" value="P:endoplasmic reticulum to Golgi vesicle-mediated transport"/>
    <property type="evidence" value="ECO:0007669"/>
    <property type="project" value="TreeGrafter"/>
</dbReference>
<dbReference type="InterPro" id="IPR007194">
    <property type="entry name" value="TRAPP_component"/>
</dbReference>
<dbReference type="GO" id="GO:0030008">
    <property type="term" value="C:TRAPP complex"/>
    <property type="evidence" value="ECO:0007669"/>
    <property type="project" value="TreeGrafter"/>
</dbReference>
<dbReference type="GO" id="GO:0005801">
    <property type="term" value="C:cis-Golgi network"/>
    <property type="evidence" value="ECO:0007669"/>
    <property type="project" value="TreeGrafter"/>
</dbReference>
<evidence type="ECO:0000256" key="1">
    <source>
        <dbReference type="ARBA" id="ARBA00006218"/>
    </source>
</evidence>
<dbReference type="InterPro" id="IPR037992">
    <property type="entry name" value="TRAPPC6/Trs33"/>
</dbReference>
<dbReference type="OrthoDB" id="941624at2759"/>
<reference evidence="3 4" key="1">
    <citation type="journal article" date="2011" name="J. Gen. Appl. Microbiol.">
        <title>Draft genome sequencing of the enigmatic basidiomycete Mixia osmundae.</title>
        <authorList>
            <person name="Nishida H."/>
            <person name="Nagatsuka Y."/>
            <person name="Sugiyama J."/>
        </authorList>
    </citation>
    <scope>NUCLEOTIDE SEQUENCE [LARGE SCALE GENOMIC DNA]</scope>
    <source>
        <strain evidence="4">CBS 9802 / IAM 14324 / JCM 22182 / KY 12970</strain>
    </source>
</reference>
<dbReference type="Proteomes" id="UP000009131">
    <property type="component" value="Unassembled WGS sequence"/>
</dbReference>
<dbReference type="RefSeq" id="XP_014567063.1">
    <property type="nucleotide sequence ID" value="XM_014711577.1"/>
</dbReference>
<feature type="region of interest" description="Disordered" evidence="2">
    <location>
        <begin position="66"/>
        <end position="112"/>
    </location>
</feature>
<dbReference type="Pfam" id="PF04051">
    <property type="entry name" value="TRAPP"/>
    <property type="match status" value="1"/>
</dbReference>
<accession>G7E7T9</accession>
<dbReference type="GO" id="GO:0005802">
    <property type="term" value="C:trans-Golgi network"/>
    <property type="evidence" value="ECO:0007669"/>
    <property type="project" value="TreeGrafter"/>
</dbReference>
<feature type="region of interest" description="Disordered" evidence="2">
    <location>
        <begin position="138"/>
        <end position="161"/>
    </location>
</feature>
<dbReference type="FunCoup" id="G7E7T9">
    <property type="interactions" value="16"/>
</dbReference>
<dbReference type="OMA" id="AMDYFLI"/>
<dbReference type="eggNOG" id="KOG3316">
    <property type="taxonomic scope" value="Eukaryota"/>
</dbReference>
<reference evidence="3 4" key="2">
    <citation type="journal article" date="2012" name="Open Biol.">
        <title>Characteristics of nucleosomes and linker DNA regions on the genome of the basidiomycete Mixia osmundae revealed by mono- and dinucleosome mapping.</title>
        <authorList>
            <person name="Nishida H."/>
            <person name="Kondo S."/>
            <person name="Matsumoto T."/>
            <person name="Suzuki Y."/>
            <person name="Yoshikawa H."/>
            <person name="Taylor T.D."/>
            <person name="Sugiyama J."/>
        </authorList>
    </citation>
    <scope>NUCLEOTIDE SEQUENCE [LARGE SCALE GENOMIC DNA]</scope>
    <source>
        <strain evidence="4">CBS 9802 / IAM 14324 / JCM 22182 / KY 12970</strain>
    </source>
</reference>
<evidence type="ECO:0000313" key="3">
    <source>
        <dbReference type="EMBL" id="GAA98899.1"/>
    </source>
</evidence>
<name>G7E7T9_MIXOS</name>
<dbReference type="PANTHER" id="PTHR12817">
    <property type="entry name" value="TRAFFICKING PROTEIN PARTICLE COMPLEX SUBUNIT 6B"/>
    <property type="match status" value="1"/>
</dbReference>
<dbReference type="PANTHER" id="PTHR12817:SF0">
    <property type="entry name" value="GEO08327P1"/>
    <property type="match status" value="1"/>
</dbReference>
<keyword evidence="4" id="KW-1185">Reference proteome</keyword>
<protein>
    <recommendedName>
        <fullName evidence="5">Trafficking protein particle complex subunit 6B</fullName>
    </recommendedName>
</protein>
<feature type="compositionally biased region" description="Basic and acidic residues" evidence="2">
    <location>
        <begin position="100"/>
        <end position="112"/>
    </location>
</feature>
<evidence type="ECO:0000313" key="4">
    <source>
        <dbReference type="Proteomes" id="UP000009131"/>
    </source>
</evidence>
<dbReference type="SUPFAM" id="SSF111126">
    <property type="entry name" value="Ligand-binding domain in the NO signalling and Golgi transport"/>
    <property type="match status" value="1"/>
</dbReference>
<organism evidence="3 4">
    <name type="scientific">Mixia osmundae (strain CBS 9802 / IAM 14324 / JCM 22182 / KY 12970)</name>
    <dbReference type="NCBI Taxonomy" id="764103"/>
    <lineage>
        <taxon>Eukaryota</taxon>
        <taxon>Fungi</taxon>
        <taxon>Dikarya</taxon>
        <taxon>Basidiomycota</taxon>
        <taxon>Pucciniomycotina</taxon>
        <taxon>Mixiomycetes</taxon>
        <taxon>Mixiales</taxon>
        <taxon>Mixiaceae</taxon>
        <taxon>Mixia</taxon>
    </lineage>
</organism>
<dbReference type="Gene3D" id="3.30.1380.20">
    <property type="entry name" value="Trafficking protein particle complex subunit 3"/>
    <property type="match status" value="1"/>
</dbReference>
<feature type="compositionally biased region" description="Polar residues" evidence="2">
    <location>
        <begin position="8"/>
        <end position="27"/>
    </location>
</feature>
<dbReference type="EMBL" id="BABT02000165">
    <property type="protein sequence ID" value="GAA98899.1"/>
    <property type="molecule type" value="Genomic_DNA"/>
</dbReference>
<dbReference type="InParanoid" id="G7E7T9"/>
<dbReference type="InterPro" id="IPR024096">
    <property type="entry name" value="NO_sig/Golgi_transp_ligand-bd"/>
</dbReference>
<evidence type="ECO:0000256" key="2">
    <source>
        <dbReference type="SAM" id="MobiDB-lite"/>
    </source>
</evidence>
<dbReference type="HOGENOM" id="CLU_076409_0_0_1"/>
<sequence length="282" mass="30593">MMSLPRGLSSSGQPSVQTNAAASTSRTSLVNPQVLALADPPTHQVDARLFEYISFQMVSVLAESSKLATQKRVQRQRRIEEDFGLKSRPASSRTSLGSSKSKDNASADEIKERDSHELRVRLEQVGFKTGWGLSERLCRDRPPFPRQTSPSNAPSNAPSPPDPLEVVKFVCKDVWVAVFDKQIDNLRTNHRGVYVLQDNAFKPLLRLSGSEQQNLSDEVVSMGSNLLPFPSGIVRGVLHNLGLKATVTAELGGAGQCTFQIKLAASANASLSTSTPASRPLV</sequence>
<feature type="region of interest" description="Disordered" evidence="2">
    <location>
        <begin position="1"/>
        <end position="27"/>
    </location>
</feature>
<gene>
    <name evidence="3" type="primary">Mo05587</name>
    <name evidence="3" type="ORF">E5Q_05587</name>
</gene>
<comment type="caution">
    <text evidence="3">The sequence shown here is derived from an EMBL/GenBank/DDBJ whole genome shotgun (WGS) entry which is preliminary data.</text>
</comment>
<dbReference type="CDD" id="cd14944">
    <property type="entry name" value="TRAPPC6A_Trs33"/>
    <property type="match status" value="1"/>
</dbReference>
<dbReference type="AlphaFoldDB" id="G7E7T9"/>
<proteinExistence type="inferred from homology"/>